<proteinExistence type="predicted"/>
<dbReference type="OrthoDB" id="10458301at2759"/>
<feature type="compositionally biased region" description="Low complexity" evidence="1">
    <location>
        <begin position="162"/>
        <end position="171"/>
    </location>
</feature>
<dbReference type="AlphaFoldDB" id="A0A3M2RRK9"/>
<feature type="compositionally biased region" description="Polar residues" evidence="1">
    <location>
        <begin position="142"/>
        <end position="161"/>
    </location>
</feature>
<keyword evidence="3" id="KW-1185">Reference proteome</keyword>
<evidence type="ECO:0000256" key="1">
    <source>
        <dbReference type="SAM" id="MobiDB-lite"/>
    </source>
</evidence>
<accession>A0A3M2RRK9</accession>
<evidence type="ECO:0000313" key="3">
    <source>
        <dbReference type="Proteomes" id="UP000277212"/>
    </source>
</evidence>
<feature type="region of interest" description="Disordered" evidence="1">
    <location>
        <begin position="1"/>
        <end position="105"/>
    </location>
</feature>
<name>A0A3M2RRK9_9HYPO</name>
<gene>
    <name evidence="2" type="ORF">CDV36_012468</name>
</gene>
<dbReference type="EMBL" id="NKUJ01000314">
    <property type="protein sequence ID" value="RMJ07943.1"/>
    <property type="molecule type" value="Genomic_DNA"/>
</dbReference>
<organism evidence="2 3">
    <name type="scientific">Fusarium kuroshium</name>
    <dbReference type="NCBI Taxonomy" id="2010991"/>
    <lineage>
        <taxon>Eukaryota</taxon>
        <taxon>Fungi</taxon>
        <taxon>Dikarya</taxon>
        <taxon>Ascomycota</taxon>
        <taxon>Pezizomycotina</taxon>
        <taxon>Sordariomycetes</taxon>
        <taxon>Hypocreomycetidae</taxon>
        <taxon>Hypocreales</taxon>
        <taxon>Nectriaceae</taxon>
        <taxon>Fusarium</taxon>
        <taxon>Fusarium solani species complex</taxon>
    </lineage>
</organism>
<comment type="caution">
    <text evidence="2">The sequence shown here is derived from an EMBL/GenBank/DDBJ whole genome shotgun (WGS) entry which is preliminary data.</text>
</comment>
<protein>
    <submittedName>
        <fullName evidence="2">Uncharacterized protein</fullName>
    </submittedName>
</protein>
<feature type="region of interest" description="Disordered" evidence="1">
    <location>
        <begin position="134"/>
        <end position="184"/>
    </location>
</feature>
<feature type="compositionally biased region" description="Low complexity" evidence="1">
    <location>
        <begin position="71"/>
        <end position="81"/>
    </location>
</feature>
<reference evidence="2 3" key="1">
    <citation type="submission" date="2017-06" db="EMBL/GenBank/DDBJ databases">
        <title>Comparative genomic analysis of Ambrosia Fusariam Clade fungi.</title>
        <authorList>
            <person name="Stajich J.E."/>
            <person name="Carrillo J."/>
            <person name="Kijimoto T."/>
            <person name="Eskalen A."/>
            <person name="O'Donnell K."/>
            <person name="Kasson M."/>
        </authorList>
    </citation>
    <scope>NUCLEOTIDE SEQUENCE [LARGE SCALE GENOMIC DNA]</scope>
    <source>
        <strain evidence="2">UCR3666</strain>
    </source>
</reference>
<sequence length="194" mass="21497">MPGERTGAPKRLQDKGPRRSRPTENPSSRAGYASGSHDAPPIQRRVGHASGSPPDPNPPRVMHTVSETARSLESSFRLLESGIHSLQQQGDDERVSRAAGDDRLERRIEGITAQLSRRDKLRRENQQLRARVEQLVAERSAAETSASQRTQRPAPQPRTSQSGAGHASGSHEAPLSNLHPCANWEMRTQMRRRL</sequence>
<evidence type="ECO:0000313" key="2">
    <source>
        <dbReference type="EMBL" id="RMJ07943.1"/>
    </source>
</evidence>
<feature type="compositionally biased region" description="Basic and acidic residues" evidence="1">
    <location>
        <begin position="91"/>
        <end position="105"/>
    </location>
</feature>
<dbReference type="Proteomes" id="UP000277212">
    <property type="component" value="Unassembled WGS sequence"/>
</dbReference>